<evidence type="ECO:0000313" key="2">
    <source>
        <dbReference type="EMBL" id="TCP36309.1"/>
    </source>
</evidence>
<reference evidence="2 3" key="1">
    <citation type="submission" date="2019-03" db="EMBL/GenBank/DDBJ databases">
        <title>Genomic Encyclopedia of Type Strains, Phase IV (KMG-IV): sequencing the most valuable type-strain genomes for metagenomic binning, comparative biology and taxonomic classification.</title>
        <authorList>
            <person name="Goeker M."/>
        </authorList>
    </citation>
    <scope>NUCLEOTIDE SEQUENCE [LARGE SCALE GENOMIC DNA]</scope>
    <source>
        <strain evidence="2 3">DSM 2132</strain>
    </source>
</reference>
<feature type="region of interest" description="Disordered" evidence="1">
    <location>
        <begin position="1"/>
        <end position="26"/>
    </location>
</feature>
<dbReference type="OrthoDB" id="7888976at2"/>
<protein>
    <submittedName>
        <fullName evidence="2">Uncharacterized protein (DUF2336 family)</fullName>
    </submittedName>
</protein>
<dbReference type="InterPro" id="IPR019285">
    <property type="entry name" value="DUF2336"/>
</dbReference>
<gene>
    <name evidence="2" type="ORF">EV659_103198</name>
</gene>
<dbReference type="RefSeq" id="WP_132707862.1">
    <property type="nucleotide sequence ID" value="NZ_JACIGF010000003.1"/>
</dbReference>
<evidence type="ECO:0000313" key="3">
    <source>
        <dbReference type="Proteomes" id="UP000295399"/>
    </source>
</evidence>
<organism evidence="2 3">
    <name type="scientific">Rhodothalassium salexigens DSM 2132</name>
    <dbReference type="NCBI Taxonomy" id="1188247"/>
    <lineage>
        <taxon>Bacteria</taxon>
        <taxon>Pseudomonadati</taxon>
        <taxon>Pseudomonadota</taxon>
        <taxon>Alphaproteobacteria</taxon>
        <taxon>Rhodothalassiales</taxon>
        <taxon>Rhodothalassiaceae</taxon>
        <taxon>Rhodothalassium</taxon>
    </lineage>
</organism>
<dbReference type="InParanoid" id="A0A4R2PL36"/>
<dbReference type="EMBL" id="SLXO01000003">
    <property type="protein sequence ID" value="TCP36309.1"/>
    <property type="molecule type" value="Genomic_DNA"/>
</dbReference>
<accession>A0A4R2PL36</accession>
<dbReference type="AlphaFoldDB" id="A0A4R2PL36"/>
<evidence type="ECO:0000256" key="1">
    <source>
        <dbReference type="SAM" id="MobiDB-lite"/>
    </source>
</evidence>
<sequence length="423" mass="46378">MTEGADDSERPDTPASGGLPPEQLSYEQSREILAAGAPAQLTALARRPDLRPEILYYLAQQGPSGARRAVAKNPHTPIQADKLLAEDDLDDVRSELARKIARIVPTATAQENARLREAALAILETLAQDQVPAVRRILAEEVSAMPEISHALACQLAADPDEAVRCPMLEYSPLLGEDDLRELIAAGLTEAALTATARRADLPAAVADDVASTLEVPAVAALLTNESAAIREQTMERIIDQAERVQALHQPLAMRPGLSQRAMMRIASFVASSLVEAMADRNRLPARAKEQLLARVKKRMQRERAAKEASAETRQTARQMLQNGEIDDRSITDLIEQNRRDLVTVCLSLKSRIPLENVNKILDSKSPQAVTALAWRCGLRMRTAYLVQAKLALIPPGKLLAARQGQYYPMSRAEMEKQISFFL</sequence>
<dbReference type="Proteomes" id="UP000295399">
    <property type="component" value="Unassembled WGS sequence"/>
</dbReference>
<comment type="caution">
    <text evidence="2">The sequence shown here is derived from an EMBL/GenBank/DDBJ whole genome shotgun (WGS) entry which is preliminary data.</text>
</comment>
<proteinExistence type="predicted"/>
<keyword evidence="3" id="KW-1185">Reference proteome</keyword>
<name>A0A4R2PL36_RHOSA</name>
<dbReference type="Pfam" id="PF10098">
    <property type="entry name" value="DUF2336"/>
    <property type="match status" value="1"/>
</dbReference>